<dbReference type="CDD" id="cd13944">
    <property type="entry name" value="lytB_ispH"/>
    <property type="match status" value="1"/>
</dbReference>
<dbReference type="Pfam" id="PF02401">
    <property type="entry name" value="LYTB"/>
    <property type="match status" value="1"/>
</dbReference>
<dbReference type="GO" id="GO:0050992">
    <property type="term" value="P:dimethylallyl diphosphate biosynthetic process"/>
    <property type="evidence" value="ECO:0007669"/>
    <property type="project" value="InterPro"/>
</dbReference>
<sequence>MKIELASSYGFCFGVKRAIKIAEEHPGSKTYGPLIHNKDEIDRLKDGFSIGLAESIDDVNRDESVVIRTHGIPKKELESLKEQDNTIIDATCPYVTTPQKDVEKMSKEGYSIVIFGDKNHPEIKGVVSYAQNQDDAFIVLDAKELEDLPLRSKVAVVAQTTRKPEDFLKITSALILKHKEVRVFNTICNATFENQDAAADLAAKADVMIVIGGKHSSNTKQLHSICKNYCADSYLIENEKELKSDWFDGKKLCGISAGASTPDWIVQNVIDEIEKIKPKK</sequence>
<evidence type="ECO:0000256" key="4">
    <source>
        <dbReference type="ARBA" id="ARBA00023004"/>
    </source>
</evidence>
<accession>A0A1W1CBD0</accession>
<dbReference type="InterPro" id="IPR003451">
    <property type="entry name" value="LytB/IspH"/>
</dbReference>
<keyword evidence="2" id="KW-0004">4Fe-4S</keyword>
<dbReference type="EMBL" id="FPHC01000067">
    <property type="protein sequence ID" value="SFV63025.1"/>
    <property type="molecule type" value="Genomic_DNA"/>
</dbReference>
<name>A0A1W1CBD0_9ZZZZ</name>
<dbReference type="NCBIfam" id="TIGR00216">
    <property type="entry name" value="ispH_lytB"/>
    <property type="match status" value="1"/>
</dbReference>
<keyword evidence="5" id="KW-0411">Iron-sulfur</keyword>
<evidence type="ECO:0000256" key="1">
    <source>
        <dbReference type="ARBA" id="ARBA00001966"/>
    </source>
</evidence>
<proteinExistence type="inferred from homology"/>
<dbReference type="AlphaFoldDB" id="A0A1W1CBD0"/>
<keyword evidence="6" id="KW-0560">Oxidoreductase</keyword>
<dbReference type="GO" id="GO:0051745">
    <property type="term" value="F:4-hydroxy-3-methylbut-2-enyl diphosphate reductase activity"/>
    <property type="evidence" value="ECO:0007669"/>
    <property type="project" value="UniProtKB-EC"/>
</dbReference>
<evidence type="ECO:0000313" key="6">
    <source>
        <dbReference type="EMBL" id="SFV63025.1"/>
    </source>
</evidence>
<comment type="cofactor">
    <cofactor evidence="1">
        <name>[4Fe-4S] cluster</name>
        <dbReference type="ChEBI" id="CHEBI:49883"/>
    </cofactor>
</comment>
<dbReference type="GO" id="GO:0051539">
    <property type="term" value="F:4 iron, 4 sulfur cluster binding"/>
    <property type="evidence" value="ECO:0007669"/>
    <property type="project" value="UniProtKB-KW"/>
</dbReference>
<protein>
    <submittedName>
        <fullName evidence="6">4-hydroxy-3-methylbut-2-enyl diphosphate reductase</fullName>
        <ecNumber evidence="6">1.17.7.4</ecNumber>
    </submittedName>
</protein>
<dbReference type="GO" id="GO:0019288">
    <property type="term" value="P:isopentenyl diphosphate biosynthetic process, methylerythritol 4-phosphate pathway"/>
    <property type="evidence" value="ECO:0007669"/>
    <property type="project" value="InterPro"/>
</dbReference>
<evidence type="ECO:0000256" key="5">
    <source>
        <dbReference type="ARBA" id="ARBA00023014"/>
    </source>
</evidence>
<dbReference type="PANTHER" id="PTHR30426">
    <property type="entry name" value="4-HYDROXY-3-METHYLBUT-2-ENYL DIPHOSPHATE REDUCTASE"/>
    <property type="match status" value="1"/>
</dbReference>
<dbReference type="GO" id="GO:0046872">
    <property type="term" value="F:metal ion binding"/>
    <property type="evidence" value="ECO:0007669"/>
    <property type="project" value="UniProtKB-KW"/>
</dbReference>
<dbReference type="PANTHER" id="PTHR30426:SF0">
    <property type="entry name" value="4-HYDROXY-3-METHYLBUT-2-ENYL DIPHOSPHATE REDUCTASE"/>
    <property type="match status" value="1"/>
</dbReference>
<evidence type="ECO:0000256" key="2">
    <source>
        <dbReference type="ARBA" id="ARBA00022485"/>
    </source>
</evidence>
<dbReference type="EC" id="1.17.7.4" evidence="6"/>
<dbReference type="NCBIfam" id="NF002187">
    <property type="entry name" value="PRK01045.1-1"/>
    <property type="match status" value="1"/>
</dbReference>
<dbReference type="HAMAP" id="MF_00191">
    <property type="entry name" value="IspH"/>
    <property type="match status" value="1"/>
</dbReference>
<dbReference type="Gene3D" id="3.40.50.11270">
    <property type="match status" value="1"/>
</dbReference>
<keyword evidence="4" id="KW-0408">Iron</keyword>
<keyword evidence="3" id="KW-0479">Metal-binding</keyword>
<reference evidence="6" key="1">
    <citation type="submission" date="2016-10" db="EMBL/GenBank/DDBJ databases">
        <authorList>
            <person name="de Groot N.N."/>
        </authorList>
    </citation>
    <scope>NUCLEOTIDE SEQUENCE</scope>
</reference>
<organism evidence="6">
    <name type="scientific">hydrothermal vent metagenome</name>
    <dbReference type="NCBI Taxonomy" id="652676"/>
    <lineage>
        <taxon>unclassified sequences</taxon>
        <taxon>metagenomes</taxon>
        <taxon>ecological metagenomes</taxon>
    </lineage>
</organism>
<evidence type="ECO:0000256" key="3">
    <source>
        <dbReference type="ARBA" id="ARBA00022723"/>
    </source>
</evidence>
<dbReference type="Gene3D" id="3.40.1010.20">
    <property type="entry name" value="4-hydroxy-3-methylbut-2-enyl diphosphate reductase, catalytic domain"/>
    <property type="match status" value="2"/>
</dbReference>
<gene>
    <name evidence="6" type="ORF">MNB_SV-6-547</name>
</gene>